<name>A0A168MQN0_ABSGL</name>
<protein>
    <recommendedName>
        <fullName evidence="1">Mitochondrial import inner membrane translocase subunit TIM50</fullName>
    </recommendedName>
</protein>
<dbReference type="Pfam" id="PF03031">
    <property type="entry name" value="NIF"/>
    <property type="match status" value="1"/>
</dbReference>
<dbReference type="STRING" id="4829.A0A168MQN0"/>
<keyword evidence="1" id="KW-0813">Transport</keyword>
<dbReference type="InParanoid" id="A0A168MQN0"/>
<keyword evidence="1" id="KW-0496">Mitochondrion</keyword>
<dbReference type="PANTHER" id="PTHR12210">
    <property type="entry name" value="DULLARD PROTEIN PHOSPHATASE"/>
    <property type="match status" value="1"/>
</dbReference>
<dbReference type="OMA" id="GGRWDQT"/>
<dbReference type="GO" id="GO:0005744">
    <property type="term" value="C:TIM23 mitochondrial import inner membrane translocase complex"/>
    <property type="evidence" value="ECO:0007669"/>
    <property type="project" value="UniProtKB-UniRule"/>
</dbReference>
<keyword evidence="1" id="KW-0653">Protein transport</keyword>
<dbReference type="InterPro" id="IPR050365">
    <property type="entry name" value="TIM50"/>
</dbReference>
<comment type="function">
    <text evidence="1">Essential component of the TIM23 complex, a complex that mediates the translocation of transit peptide-containing proteins across the mitochondrial inner membrane.</text>
</comment>
<dbReference type="PROSITE" id="PS01228">
    <property type="entry name" value="COF_1"/>
    <property type="match status" value="1"/>
</dbReference>
<dbReference type="SMART" id="SM00577">
    <property type="entry name" value="CPDc"/>
    <property type="match status" value="1"/>
</dbReference>
<dbReference type="InterPro" id="IPR004274">
    <property type="entry name" value="FCP1_dom"/>
</dbReference>
<dbReference type="GO" id="GO:0015031">
    <property type="term" value="P:protein transport"/>
    <property type="evidence" value="ECO:0007669"/>
    <property type="project" value="UniProtKB-KW"/>
</dbReference>
<evidence type="ECO:0000313" key="3">
    <source>
        <dbReference type="EMBL" id="SAL99006.1"/>
    </source>
</evidence>
<dbReference type="Proteomes" id="UP000078561">
    <property type="component" value="Unassembled WGS sequence"/>
</dbReference>
<comment type="similarity">
    <text evidence="1">Belongs to the TIM50 family.</text>
</comment>
<dbReference type="Gene3D" id="3.40.50.1000">
    <property type="entry name" value="HAD superfamily/HAD-like"/>
    <property type="match status" value="1"/>
</dbReference>
<evidence type="ECO:0000259" key="2">
    <source>
        <dbReference type="PROSITE" id="PS50969"/>
    </source>
</evidence>
<dbReference type="InterPro" id="IPR023214">
    <property type="entry name" value="HAD_sf"/>
</dbReference>
<keyword evidence="4" id="KW-1185">Reference proteome</keyword>
<proteinExistence type="inferred from homology"/>
<dbReference type="InterPro" id="IPR036412">
    <property type="entry name" value="HAD-like_sf"/>
</dbReference>
<sequence length="271" mass="31035">MFRPPVNKPRVKPSAPRTSYLDQSNISSVTLKSPLVKKQLLILDLNGTLVSRLKPTTALYARPYHDIFFDYIFENFNVMVWSSAQPQNVNNMCRIFDKHRNKLRLIWDRTKFGLSTKEYNSKTVTIKNLERVWKKLPEFGPTDTILLDDSPEKTILQPHNHCVVSEFDHKSPEFKTHGDCELMLVKAYLEKIQHQDNVSNYIKNHPYVSSPIGANGKEERPEEEGDSPVALPSTICYHYVFPKHGGDPPLPTSCDLGVADELTSKVDRLKL</sequence>
<gene>
    <name evidence="3" type="primary">ABSGL_04577.1 scaffold 5475</name>
</gene>
<dbReference type="OrthoDB" id="1711508at2759"/>
<comment type="subcellular location">
    <subcellularLocation>
        <location evidence="1">Mitochondrion inner membrane</location>
        <topology evidence="1">Single-pass membrane protein</topology>
    </subcellularLocation>
</comment>
<dbReference type="AlphaFoldDB" id="A0A168MQN0"/>
<dbReference type="EMBL" id="LT552383">
    <property type="protein sequence ID" value="SAL99006.1"/>
    <property type="molecule type" value="Genomic_DNA"/>
</dbReference>
<evidence type="ECO:0000256" key="1">
    <source>
        <dbReference type="RuleBase" id="RU365079"/>
    </source>
</evidence>
<comment type="subunit">
    <text evidence="1">Component of the TIM23 complex.</text>
</comment>
<dbReference type="PROSITE" id="PS50969">
    <property type="entry name" value="FCP1"/>
    <property type="match status" value="1"/>
</dbReference>
<organism evidence="3">
    <name type="scientific">Absidia glauca</name>
    <name type="common">Pin mould</name>
    <dbReference type="NCBI Taxonomy" id="4829"/>
    <lineage>
        <taxon>Eukaryota</taxon>
        <taxon>Fungi</taxon>
        <taxon>Fungi incertae sedis</taxon>
        <taxon>Mucoromycota</taxon>
        <taxon>Mucoromycotina</taxon>
        <taxon>Mucoromycetes</taxon>
        <taxon>Mucorales</taxon>
        <taxon>Cunninghamellaceae</taxon>
        <taxon>Absidia</taxon>
    </lineage>
</organism>
<dbReference type="SUPFAM" id="SSF56784">
    <property type="entry name" value="HAD-like"/>
    <property type="match status" value="1"/>
</dbReference>
<reference evidence="3" key="1">
    <citation type="submission" date="2016-04" db="EMBL/GenBank/DDBJ databases">
        <authorList>
            <person name="Evans L.H."/>
            <person name="Alamgir A."/>
            <person name="Owens N."/>
            <person name="Weber N.D."/>
            <person name="Virtaneva K."/>
            <person name="Barbian K."/>
            <person name="Babar A."/>
            <person name="Rosenke K."/>
        </authorList>
    </citation>
    <scope>NUCLEOTIDE SEQUENCE [LARGE SCALE GENOMIC DNA]</scope>
    <source>
        <strain evidence="3">CBS 101.48</strain>
    </source>
</reference>
<evidence type="ECO:0000313" key="4">
    <source>
        <dbReference type="Proteomes" id="UP000078561"/>
    </source>
</evidence>
<keyword evidence="1" id="KW-0811">Translocation</keyword>
<feature type="domain" description="FCP1 homology" evidence="2">
    <location>
        <begin position="34"/>
        <end position="192"/>
    </location>
</feature>
<accession>A0A168MQN0</accession>
<keyword evidence="1" id="KW-0809">Transit peptide</keyword>